<reference evidence="4 5" key="1">
    <citation type="submission" date="2021-12" db="EMBL/GenBank/DDBJ databases">
        <title>Discovery of the Pendulisporaceae a myxobacterial family with distinct sporulation behavior and unique specialized metabolism.</title>
        <authorList>
            <person name="Garcia R."/>
            <person name="Popoff A."/>
            <person name="Bader C.D."/>
            <person name="Loehr J."/>
            <person name="Walesch S."/>
            <person name="Walt C."/>
            <person name="Boldt J."/>
            <person name="Bunk B."/>
            <person name="Haeckl F.J.F.P.J."/>
            <person name="Gunesch A.P."/>
            <person name="Birkelbach J."/>
            <person name="Nuebel U."/>
            <person name="Pietschmann T."/>
            <person name="Bach T."/>
            <person name="Mueller R."/>
        </authorList>
    </citation>
    <scope>NUCLEOTIDE SEQUENCE [LARGE SCALE GENOMIC DNA]</scope>
    <source>
        <strain evidence="4 5">MSr12523</strain>
    </source>
</reference>
<feature type="chain" id="PRO_5045428018" evidence="1">
    <location>
        <begin position="23"/>
        <end position="636"/>
    </location>
</feature>
<dbReference type="Pfam" id="PF05299">
    <property type="entry name" value="Peptidase_M61"/>
    <property type="match status" value="1"/>
</dbReference>
<keyword evidence="5" id="KW-1185">Reference proteome</keyword>
<evidence type="ECO:0000313" key="4">
    <source>
        <dbReference type="EMBL" id="WXA98824.1"/>
    </source>
</evidence>
<dbReference type="Gene3D" id="2.30.42.10">
    <property type="match status" value="1"/>
</dbReference>
<feature type="domain" description="Peptidase M61 N-terminal" evidence="3">
    <location>
        <begin position="36"/>
        <end position="202"/>
    </location>
</feature>
<dbReference type="Gene3D" id="2.60.40.3650">
    <property type="match status" value="1"/>
</dbReference>
<keyword evidence="1" id="KW-0732">Signal</keyword>
<dbReference type="SUPFAM" id="SSF50156">
    <property type="entry name" value="PDZ domain-like"/>
    <property type="match status" value="1"/>
</dbReference>
<accession>A0ABZ2KL77</accession>
<dbReference type="Pfam" id="PF17899">
    <property type="entry name" value="Peptidase_M61_N"/>
    <property type="match status" value="1"/>
</dbReference>
<name>A0ABZ2KL77_9BACT</name>
<dbReference type="InterPro" id="IPR040756">
    <property type="entry name" value="Peptidase_M61_N"/>
</dbReference>
<dbReference type="Proteomes" id="UP001379533">
    <property type="component" value="Chromosome"/>
</dbReference>
<dbReference type="RefSeq" id="WP_394849444.1">
    <property type="nucleotide sequence ID" value="NZ_CP089982.1"/>
</dbReference>
<evidence type="ECO:0000313" key="5">
    <source>
        <dbReference type="Proteomes" id="UP001379533"/>
    </source>
</evidence>
<proteinExistence type="predicted"/>
<dbReference type="InterPro" id="IPR027268">
    <property type="entry name" value="Peptidase_M4/M1_CTD_sf"/>
</dbReference>
<organism evidence="4 5">
    <name type="scientific">Pendulispora brunnea</name>
    <dbReference type="NCBI Taxonomy" id="2905690"/>
    <lineage>
        <taxon>Bacteria</taxon>
        <taxon>Pseudomonadati</taxon>
        <taxon>Myxococcota</taxon>
        <taxon>Myxococcia</taxon>
        <taxon>Myxococcales</taxon>
        <taxon>Sorangiineae</taxon>
        <taxon>Pendulisporaceae</taxon>
        <taxon>Pendulispora</taxon>
    </lineage>
</organism>
<evidence type="ECO:0000256" key="1">
    <source>
        <dbReference type="SAM" id="SignalP"/>
    </source>
</evidence>
<dbReference type="PIRSF" id="PIRSF016493">
    <property type="entry name" value="Glycyl_aminpptds"/>
    <property type="match status" value="1"/>
</dbReference>
<dbReference type="EMBL" id="CP089982">
    <property type="protein sequence ID" value="WXA98824.1"/>
    <property type="molecule type" value="Genomic_DNA"/>
</dbReference>
<dbReference type="InterPro" id="IPR036034">
    <property type="entry name" value="PDZ_sf"/>
</dbReference>
<sequence>MRLLSRIVPLVLLAGCTPQASAAPTTPPPPAGPMTVRVDARDAAQMVLHAKVRVPARPGPLTLVYPKWIPGHHGPVGRVADISGLRFLAGGQPLAWRRDSVETSEFAMTVPAGAAAVDVELDVVADPRWFPSDGLSSISWEQVVLYPKGARVRDLRVEPSAQMPSGWRYASSLQVAADTAGAVNFRPTTLEMLVDSPVILGRYGRSFDLGTAMGTTHSLEVVAESKDALQASDARIATYRRLVAEAGALFGARHYDRYTFLLMLSGSAGADFNGTEHHASSQNVTAANFFTSDDGGRYTRWLLPHEFAHSWCGKYRRPKGLATPDYQQPMRNDLLWVYEGLTHYLGWLLSARSGVVSTQDALDDLAAMAADLDAIPGRKWRPLADTTFTAAFGAGSNRPWYSAQRGFDYYPESLLVWLEADTVIRQKTDGKRSLDDFLRSFFGGANTGAEVKPYELGDVLKALSDVVSYDWKTFFEQRVSAITPRVPLGGVEAGGYKLGYHDKPSDFQAMWERTTHQLDERSTLGVALDDKGVVLDVHLDGPAGKAGLPLKASLVAVNGRKYSPEVLRRVLADTSAKGPVELLAERDGFFRTYRVAWGGGARYPHLDRDPAKPDVLGAILAPRVPPPSVTSGTPAR</sequence>
<dbReference type="Gene3D" id="1.10.390.10">
    <property type="entry name" value="Neutral Protease Domain 2"/>
    <property type="match status" value="1"/>
</dbReference>
<evidence type="ECO:0000259" key="2">
    <source>
        <dbReference type="Pfam" id="PF05299"/>
    </source>
</evidence>
<feature type="domain" description="Peptidase M61 catalytic" evidence="2">
    <location>
        <begin position="300"/>
        <end position="416"/>
    </location>
</feature>
<gene>
    <name evidence="4" type="ORF">LZC95_18605</name>
</gene>
<dbReference type="InterPro" id="IPR024191">
    <property type="entry name" value="Peptidase_M61"/>
</dbReference>
<evidence type="ECO:0000259" key="3">
    <source>
        <dbReference type="Pfam" id="PF17899"/>
    </source>
</evidence>
<feature type="signal peptide" evidence="1">
    <location>
        <begin position="1"/>
        <end position="22"/>
    </location>
</feature>
<protein>
    <submittedName>
        <fullName evidence="4">M61 family peptidase</fullName>
    </submittedName>
</protein>
<dbReference type="InterPro" id="IPR007963">
    <property type="entry name" value="Peptidase_M61_catalytic"/>
</dbReference>